<reference evidence="4 5" key="1">
    <citation type="submission" date="2019-02" db="EMBL/GenBank/DDBJ databases">
        <title>Deep-cultivation of Planctomycetes and their phenomic and genomic characterization uncovers novel biology.</title>
        <authorList>
            <person name="Wiegand S."/>
            <person name="Jogler M."/>
            <person name="Boedeker C."/>
            <person name="Pinto D."/>
            <person name="Vollmers J."/>
            <person name="Rivas-Marin E."/>
            <person name="Kohn T."/>
            <person name="Peeters S.H."/>
            <person name="Heuer A."/>
            <person name="Rast P."/>
            <person name="Oberbeckmann S."/>
            <person name="Bunk B."/>
            <person name="Jeske O."/>
            <person name="Meyerdierks A."/>
            <person name="Storesund J.E."/>
            <person name="Kallscheuer N."/>
            <person name="Luecker S."/>
            <person name="Lage O.M."/>
            <person name="Pohl T."/>
            <person name="Merkel B.J."/>
            <person name="Hornburger P."/>
            <person name="Mueller R.-W."/>
            <person name="Bruemmer F."/>
            <person name="Labrenz M."/>
            <person name="Spormann A.M."/>
            <person name="Op den Camp H."/>
            <person name="Overmann J."/>
            <person name="Amann R."/>
            <person name="Jetten M.S.M."/>
            <person name="Mascher T."/>
            <person name="Medema M.H."/>
            <person name="Devos D.P."/>
            <person name="Kaster A.-K."/>
            <person name="Ovreas L."/>
            <person name="Rohde M."/>
            <person name="Galperin M.Y."/>
            <person name="Jogler C."/>
        </authorList>
    </citation>
    <scope>NUCLEOTIDE SEQUENCE [LARGE SCALE GENOMIC DNA]</scope>
    <source>
        <strain evidence="4 5">Pla175</strain>
    </source>
</reference>
<dbReference type="Gene3D" id="1.25.40.10">
    <property type="entry name" value="Tetratricopeptide repeat domain"/>
    <property type="match status" value="1"/>
</dbReference>
<dbReference type="RefSeq" id="WP_197527392.1">
    <property type="nucleotide sequence ID" value="NZ_CP036291.1"/>
</dbReference>
<organism evidence="4 5">
    <name type="scientific">Pirellulimonas nuda</name>
    <dbReference type="NCBI Taxonomy" id="2528009"/>
    <lineage>
        <taxon>Bacteria</taxon>
        <taxon>Pseudomonadati</taxon>
        <taxon>Planctomycetota</taxon>
        <taxon>Planctomycetia</taxon>
        <taxon>Pirellulales</taxon>
        <taxon>Lacipirellulaceae</taxon>
        <taxon>Pirellulimonas</taxon>
    </lineage>
</organism>
<evidence type="ECO:0000256" key="3">
    <source>
        <dbReference type="PROSITE-ProRule" id="PRU00339"/>
    </source>
</evidence>
<keyword evidence="5" id="KW-1185">Reference proteome</keyword>
<gene>
    <name evidence="4" type="ORF">Pla175_19640</name>
</gene>
<dbReference type="Pfam" id="PF00515">
    <property type="entry name" value="TPR_1"/>
    <property type="match status" value="1"/>
</dbReference>
<sequence>MKPSTRREPLLTQHYRDYLESQDAASFIQRVAIRYGCATLERLAVSGERYDRRASVLALGYMGEYTSNEVMGRALTDRDRGVRAIAETSIQEVWLRVGSRDQRSALRQIVRLNMGKRHDQAVDTATRLIHDSPWIAEAWAQRGAAYYHQGQYEAAIRDCHQGLEINPYHFTAAAGMGQCYLRIDNPMAALEAFRRALRLNPGMEEVRAQVIQLQRAIRDE</sequence>
<evidence type="ECO:0000256" key="2">
    <source>
        <dbReference type="ARBA" id="ARBA00022803"/>
    </source>
</evidence>
<dbReference type="SMART" id="SM00028">
    <property type="entry name" value="TPR"/>
    <property type="match status" value="2"/>
</dbReference>
<evidence type="ECO:0000256" key="1">
    <source>
        <dbReference type="ARBA" id="ARBA00022737"/>
    </source>
</evidence>
<feature type="repeat" description="TPR" evidence="3">
    <location>
        <begin position="170"/>
        <end position="203"/>
    </location>
</feature>
<dbReference type="GO" id="GO:0006620">
    <property type="term" value="P:post-translational protein targeting to endoplasmic reticulum membrane"/>
    <property type="evidence" value="ECO:0007669"/>
    <property type="project" value="TreeGrafter"/>
</dbReference>
<accession>A0A518DAS3</accession>
<dbReference type="GO" id="GO:0072380">
    <property type="term" value="C:TRC complex"/>
    <property type="evidence" value="ECO:0007669"/>
    <property type="project" value="TreeGrafter"/>
</dbReference>
<evidence type="ECO:0000313" key="4">
    <source>
        <dbReference type="EMBL" id="QDU88584.1"/>
    </source>
</evidence>
<protein>
    <submittedName>
        <fullName evidence="4">Tetratricopeptide repeat protein</fullName>
    </submittedName>
</protein>
<dbReference type="PROSITE" id="PS50293">
    <property type="entry name" value="TPR_REGION"/>
    <property type="match status" value="1"/>
</dbReference>
<name>A0A518DAS3_9BACT</name>
<dbReference type="AlphaFoldDB" id="A0A518DAS3"/>
<keyword evidence="1" id="KW-0677">Repeat</keyword>
<dbReference type="PANTHER" id="PTHR45831:SF2">
    <property type="entry name" value="LD24721P"/>
    <property type="match status" value="1"/>
</dbReference>
<dbReference type="Proteomes" id="UP000317429">
    <property type="component" value="Chromosome"/>
</dbReference>
<dbReference type="GO" id="GO:0016020">
    <property type="term" value="C:membrane"/>
    <property type="evidence" value="ECO:0007669"/>
    <property type="project" value="TreeGrafter"/>
</dbReference>
<feature type="repeat" description="TPR" evidence="3">
    <location>
        <begin position="136"/>
        <end position="169"/>
    </location>
</feature>
<dbReference type="GO" id="GO:0060090">
    <property type="term" value="F:molecular adaptor activity"/>
    <property type="evidence" value="ECO:0007669"/>
    <property type="project" value="TreeGrafter"/>
</dbReference>
<dbReference type="KEGG" id="pnd:Pla175_19640"/>
<dbReference type="SUPFAM" id="SSF48452">
    <property type="entry name" value="TPR-like"/>
    <property type="match status" value="1"/>
</dbReference>
<dbReference type="InterPro" id="IPR047150">
    <property type="entry name" value="SGT"/>
</dbReference>
<dbReference type="PANTHER" id="PTHR45831">
    <property type="entry name" value="LD24721P"/>
    <property type="match status" value="1"/>
</dbReference>
<evidence type="ECO:0000313" key="5">
    <source>
        <dbReference type="Proteomes" id="UP000317429"/>
    </source>
</evidence>
<dbReference type="Pfam" id="PF13181">
    <property type="entry name" value="TPR_8"/>
    <property type="match status" value="1"/>
</dbReference>
<dbReference type="EMBL" id="CP036291">
    <property type="protein sequence ID" value="QDU88584.1"/>
    <property type="molecule type" value="Genomic_DNA"/>
</dbReference>
<dbReference type="InterPro" id="IPR011990">
    <property type="entry name" value="TPR-like_helical_dom_sf"/>
</dbReference>
<proteinExistence type="predicted"/>
<keyword evidence="2 3" id="KW-0802">TPR repeat</keyword>
<dbReference type="PROSITE" id="PS50005">
    <property type="entry name" value="TPR"/>
    <property type="match status" value="2"/>
</dbReference>
<dbReference type="InterPro" id="IPR019734">
    <property type="entry name" value="TPR_rpt"/>
</dbReference>